<evidence type="ECO:0000313" key="2">
    <source>
        <dbReference type="EMBL" id="KAK6745134.1"/>
    </source>
</evidence>
<dbReference type="Proteomes" id="UP001303046">
    <property type="component" value="Unassembled WGS sequence"/>
</dbReference>
<organism evidence="2 3">
    <name type="scientific">Necator americanus</name>
    <name type="common">Human hookworm</name>
    <dbReference type="NCBI Taxonomy" id="51031"/>
    <lineage>
        <taxon>Eukaryota</taxon>
        <taxon>Metazoa</taxon>
        <taxon>Ecdysozoa</taxon>
        <taxon>Nematoda</taxon>
        <taxon>Chromadorea</taxon>
        <taxon>Rhabditida</taxon>
        <taxon>Rhabditina</taxon>
        <taxon>Rhabditomorpha</taxon>
        <taxon>Strongyloidea</taxon>
        <taxon>Ancylostomatidae</taxon>
        <taxon>Bunostominae</taxon>
        <taxon>Necator</taxon>
    </lineage>
</organism>
<evidence type="ECO:0000313" key="3">
    <source>
        <dbReference type="Proteomes" id="UP001303046"/>
    </source>
</evidence>
<dbReference type="EMBL" id="JAVFWL010000003">
    <property type="protein sequence ID" value="KAK6745134.1"/>
    <property type="molecule type" value="Genomic_DNA"/>
</dbReference>
<gene>
    <name evidence="2" type="primary">Necator_chrIII.g12462</name>
    <name evidence="2" type="ORF">RB195_011696</name>
</gene>
<sequence>MHQSIAAKNWRHCSDAREITGQWKIGRITLSSDNFRRVAVIMSPLGRTMTRPINMQWKLGIEDNQEGTKRDPREEELSKLCPPQNQHSMMRRSKTSKNNIRNFLALALVLFNDLSVDSRCIAEINTPKTIIYATNCVVKRIATEKFNENGKGQLCWFSLYCPIGSIRATLALQHDQGICGTQC</sequence>
<accession>A0ABR1D3S7</accession>
<evidence type="ECO:0000256" key="1">
    <source>
        <dbReference type="SAM" id="MobiDB-lite"/>
    </source>
</evidence>
<proteinExistence type="predicted"/>
<feature type="compositionally biased region" description="Basic and acidic residues" evidence="1">
    <location>
        <begin position="66"/>
        <end position="78"/>
    </location>
</feature>
<keyword evidence="3" id="KW-1185">Reference proteome</keyword>
<feature type="region of interest" description="Disordered" evidence="1">
    <location>
        <begin position="60"/>
        <end position="94"/>
    </location>
</feature>
<protein>
    <submittedName>
        <fullName evidence="2">Uncharacterized protein</fullName>
    </submittedName>
</protein>
<comment type="caution">
    <text evidence="2">The sequence shown here is derived from an EMBL/GenBank/DDBJ whole genome shotgun (WGS) entry which is preliminary data.</text>
</comment>
<name>A0ABR1D3S7_NECAM</name>
<reference evidence="2 3" key="1">
    <citation type="submission" date="2023-08" db="EMBL/GenBank/DDBJ databases">
        <title>A Necator americanus chromosomal reference genome.</title>
        <authorList>
            <person name="Ilik V."/>
            <person name="Petrzelkova K.J."/>
            <person name="Pardy F."/>
            <person name="Fuh T."/>
            <person name="Niatou-Singa F.S."/>
            <person name="Gouil Q."/>
            <person name="Baker L."/>
            <person name="Ritchie M.E."/>
            <person name="Jex A.R."/>
            <person name="Gazzola D."/>
            <person name="Li H."/>
            <person name="Toshio Fujiwara R."/>
            <person name="Zhan B."/>
            <person name="Aroian R.V."/>
            <person name="Pafco B."/>
            <person name="Schwarz E.M."/>
        </authorList>
    </citation>
    <scope>NUCLEOTIDE SEQUENCE [LARGE SCALE GENOMIC DNA]</scope>
    <source>
        <strain evidence="2 3">Aroian</strain>
        <tissue evidence="2">Whole animal</tissue>
    </source>
</reference>